<reference evidence="2" key="1">
    <citation type="submission" date="2015-08" db="UniProtKB">
        <authorList>
            <consortium name="WormBaseParasite"/>
        </authorList>
    </citation>
    <scope>IDENTIFICATION</scope>
</reference>
<evidence type="ECO:0000256" key="1">
    <source>
        <dbReference type="SAM" id="Phobius"/>
    </source>
</evidence>
<evidence type="ECO:0000313" key="2">
    <source>
        <dbReference type="WBParaSite" id="SSTP_0000061000.1"/>
    </source>
</evidence>
<keyword evidence="1" id="KW-0812">Transmembrane</keyword>
<dbReference type="WBParaSite" id="SSTP_0000061000.1">
    <property type="protein sequence ID" value="SSTP_0000061000.1"/>
    <property type="gene ID" value="SSTP_0000061000"/>
</dbReference>
<protein>
    <submittedName>
        <fullName evidence="2">Group-specific protein</fullName>
    </submittedName>
</protein>
<proteinExistence type="predicted"/>
<accession>A0A0K0DTP7</accession>
<organism evidence="2">
    <name type="scientific">Strongyloides stercoralis</name>
    <name type="common">Threadworm</name>
    <dbReference type="NCBI Taxonomy" id="6248"/>
    <lineage>
        <taxon>Eukaryota</taxon>
        <taxon>Metazoa</taxon>
        <taxon>Ecdysozoa</taxon>
        <taxon>Nematoda</taxon>
        <taxon>Chromadorea</taxon>
        <taxon>Rhabditida</taxon>
        <taxon>Tylenchina</taxon>
        <taxon>Panagrolaimomorpha</taxon>
        <taxon>Strongyloidoidea</taxon>
        <taxon>Strongyloididae</taxon>
        <taxon>Strongyloides</taxon>
    </lineage>
</organism>
<keyword evidence="1" id="KW-1133">Transmembrane helix</keyword>
<feature type="transmembrane region" description="Helical" evidence="1">
    <location>
        <begin position="43"/>
        <end position="62"/>
    </location>
</feature>
<dbReference type="AlphaFoldDB" id="A0A0K0DTP7"/>
<sequence>MNGLLIFSSFVLGIGVVLLIITIDKTIINQGMNFTDVTRTTIQIIGIVFTILGSLLFFYSVYRKCIQEHKKKYKDDDIKKIKI</sequence>
<name>A0A0K0DTP7_STRER</name>
<keyword evidence="1" id="KW-0472">Membrane</keyword>